<feature type="region of interest" description="Disordered" evidence="1">
    <location>
        <begin position="950"/>
        <end position="993"/>
    </location>
</feature>
<feature type="region of interest" description="Disordered" evidence="1">
    <location>
        <begin position="1050"/>
        <end position="1124"/>
    </location>
</feature>
<accession>A0A8K0TIG6</accession>
<feature type="compositionally biased region" description="Polar residues" evidence="1">
    <location>
        <begin position="124"/>
        <end position="137"/>
    </location>
</feature>
<feature type="compositionally biased region" description="Low complexity" evidence="1">
    <location>
        <begin position="496"/>
        <end position="511"/>
    </location>
</feature>
<keyword evidence="3" id="KW-1185">Reference proteome</keyword>
<dbReference type="OrthoDB" id="5346713at2759"/>
<organism evidence="2 3">
    <name type="scientific">Plectosphaerella cucumerina</name>
    <dbReference type="NCBI Taxonomy" id="40658"/>
    <lineage>
        <taxon>Eukaryota</taxon>
        <taxon>Fungi</taxon>
        <taxon>Dikarya</taxon>
        <taxon>Ascomycota</taxon>
        <taxon>Pezizomycotina</taxon>
        <taxon>Sordariomycetes</taxon>
        <taxon>Hypocreomycetidae</taxon>
        <taxon>Glomerellales</taxon>
        <taxon>Plectosphaerellaceae</taxon>
        <taxon>Plectosphaerella</taxon>
    </lineage>
</organism>
<proteinExistence type="predicted"/>
<feature type="region of interest" description="Disordered" evidence="1">
    <location>
        <begin position="194"/>
        <end position="228"/>
    </location>
</feature>
<comment type="caution">
    <text evidence="2">The sequence shown here is derived from an EMBL/GenBank/DDBJ whole genome shotgun (WGS) entry which is preliminary data.</text>
</comment>
<name>A0A8K0TIG6_9PEZI</name>
<feature type="region of interest" description="Disordered" evidence="1">
    <location>
        <begin position="333"/>
        <end position="584"/>
    </location>
</feature>
<feature type="compositionally biased region" description="Polar residues" evidence="1">
    <location>
        <begin position="359"/>
        <end position="370"/>
    </location>
</feature>
<dbReference type="GO" id="GO:0005096">
    <property type="term" value="F:GTPase activator activity"/>
    <property type="evidence" value="ECO:0007669"/>
    <property type="project" value="InterPro"/>
</dbReference>
<protein>
    <submittedName>
        <fullName evidence="2">Uncharacterized protein</fullName>
    </submittedName>
</protein>
<feature type="region of interest" description="Disordered" evidence="1">
    <location>
        <begin position="26"/>
        <end position="137"/>
    </location>
</feature>
<dbReference type="Pfam" id="PF20162">
    <property type="entry name" value="Etd1"/>
    <property type="match status" value="1"/>
</dbReference>
<dbReference type="AlphaFoldDB" id="A0A8K0TIG6"/>
<dbReference type="GO" id="GO:1902412">
    <property type="term" value="P:regulation of mitotic cytokinesis"/>
    <property type="evidence" value="ECO:0007669"/>
    <property type="project" value="InterPro"/>
</dbReference>
<sequence length="1124" mass="122267">MQTVPSLVGSGTAVAAAALGLVFAHPENHTSPSPAPSTRARANTTDEYQRHPRLSSAPVSSRPVTRAAGHSPPADRSRPPSAHNPYGLSAGIVPRQRPASAQVTPPKTLSRRQSAVRQGDFASQPISENQRDSLSSNSSWIRRLSLRPLSQHGSLRSSAGPDNHSIAFSHGSSAPILPSDGIVVPPLPPNKLVKRAPSAHQNGAATRRRAKSHLPTLRRPATSHQRSATLQQNLLDLDEYPDEQSRPKYSFDLLSSQDIISSRPIARTASPTRSRDPARWTSLFHFRRVAVSVRGTPDRFLDRGSQPQKRIRLPPDTAKDVCLINGAMITAASGARDDGEPIPLTVDSPASSRDLDTGLDTQLTPEQTPTKKAKRSLSAHFSSPTNLFSRTGSLRRPKRTTTAEARAEDRRHVSAPLPAAQEAPRGDLASPASDAAALYESQPQQHRPDTDLSAPSQGLSRHRNSSSPLPPLSRLSSFNVDLSKLGAAQPGQLPRSNQPSGSSQSSVGMASFRNARHERSSTLNSSDMEVRGFHSGEDEDTDFKSDTMFDSIRTAASGRARAAESPVESMFDESPPGTAGNGKSKRLSIQEILGHAWEADNRIMEEDENTQTPVRSGKDTRVFLDHAEIELRINRERTSDDYSTSQKEARMSFDDDFDDDWARDHNEDDLAWGNRLSPPSSMNSRGVSPNLRFALATANGNDFSELTRDLSGERPRSNIFDWTETSPEKADADGSSVRPKTVHGKQELDLRGGRTSNRKGAAMAHVRSQSVPVVYDPTDSTKVSTQKYGTWGLGTKGASEDWDDDFEFDGGETDQDADKSGGKFDMVVPASIQASQPSLKQHSGQIRELSLLVNDLKRLCRHGRDLNMLNGPQASLWKEADGIIALASPDEDELEGMDVDSSDVDFEPSTLSDHTSDEVFDSGPLKNLEAAFEPHDLRMAKTTVIRERPAGRRRSVFSPDDDIFGGNKLATAESSAAPSRPKTPENNINMGGHDVTDIVKSVLEAMQQRSTSESTRGSKASDSKLHFGTHNLKALVKRAGDLRDALSEEIRRADQITQSPARTPRRSERESPAFTRVFTPEAAPSSPPKRLPHSHSNSSVLSRGSHEASPSGGMSRRMQMMTVS</sequence>
<dbReference type="EMBL" id="JAGPXD010000004">
    <property type="protein sequence ID" value="KAH7359160.1"/>
    <property type="molecule type" value="Genomic_DNA"/>
</dbReference>
<feature type="region of interest" description="Disordered" evidence="1">
    <location>
        <begin position="717"/>
        <end position="766"/>
    </location>
</feature>
<gene>
    <name evidence="2" type="ORF">B0T11DRAFT_112730</name>
</gene>
<dbReference type="InterPro" id="IPR045342">
    <property type="entry name" value="Etd1"/>
</dbReference>
<evidence type="ECO:0000256" key="1">
    <source>
        <dbReference type="SAM" id="MobiDB-lite"/>
    </source>
</evidence>
<feature type="compositionally biased region" description="Polar residues" evidence="1">
    <location>
        <begin position="99"/>
        <end position="116"/>
    </location>
</feature>
<feature type="compositionally biased region" description="Low complexity" evidence="1">
    <location>
        <begin position="427"/>
        <end position="438"/>
    </location>
</feature>
<feature type="compositionally biased region" description="Basic and acidic residues" evidence="1">
    <location>
        <begin position="528"/>
        <end position="547"/>
    </location>
</feature>
<reference evidence="2" key="1">
    <citation type="journal article" date="2021" name="Nat. Commun.">
        <title>Genetic determinants of endophytism in the Arabidopsis root mycobiome.</title>
        <authorList>
            <person name="Mesny F."/>
            <person name="Miyauchi S."/>
            <person name="Thiergart T."/>
            <person name="Pickel B."/>
            <person name="Atanasova L."/>
            <person name="Karlsson M."/>
            <person name="Huettel B."/>
            <person name="Barry K.W."/>
            <person name="Haridas S."/>
            <person name="Chen C."/>
            <person name="Bauer D."/>
            <person name="Andreopoulos W."/>
            <person name="Pangilinan J."/>
            <person name="LaButti K."/>
            <person name="Riley R."/>
            <person name="Lipzen A."/>
            <person name="Clum A."/>
            <person name="Drula E."/>
            <person name="Henrissat B."/>
            <person name="Kohler A."/>
            <person name="Grigoriev I.V."/>
            <person name="Martin F.M."/>
            <person name="Hacquard S."/>
        </authorList>
    </citation>
    <scope>NUCLEOTIDE SEQUENCE</scope>
    <source>
        <strain evidence="2">MPI-CAGE-AT-0016</strain>
    </source>
</reference>
<feature type="compositionally biased region" description="Polar residues" evidence="1">
    <location>
        <begin position="379"/>
        <end position="392"/>
    </location>
</feature>
<evidence type="ECO:0000313" key="2">
    <source>
        <dbReference type="EMBL" id="KAH7359160.1"/>
    </source>
</evidence>
<dbReference type="Proteomes" id="UP000813385">
    <property type="component" value="Unassembled WGS sequence"/>
</dbReference>
<evidence type="ECO:0000313" key="3">
    <source>
        <dbReference type="Proteomes" id="UP000813385"/>
    </source>
</evidence>